<evidence type="ECO:0000313" key="6">
    <source>
        <dbReference type="EMBL" id="MCV2231885.1"/>
    </source>
</evidence>
<dbReference type="PANTHER" id="PTHR43085">
    <property type="entry name" value="HEXOKINASE FAMILY MEMBER"/>
    <property type="match status" value="1"/>
</dbReference>
<comment type="caution">
    <text evidence="6">The sequence shown here is derived from an EMBL/GenBank/DDBJ whole genome shotgun (WGS) entry which is preliminary data.</text>
</comment>
<gene>
    <name evidence="6" type="ORF">N7548_03485</name>
</gene>
<feature type="domain" description="Carbohydrate kinase PfkB" evidence="5">
    <location>
        <begin position="1"/>
        <end position="305"/>
    </location>
</feature>
<dbReference type="Pfam" id="PF00294">
    <property type="entry name" value="PfkB"/>
    <property type="match status" value="1"/>
</dbReference>
<name>A0ABT2Y7C8_9MOLU</name>
<evidence type="ECO:0000313" key="7">
    <source>
        <dbReference type="Proteomes" id="UP001177160"/>
    </source>
</evidence>
<dbReference type="InterPro" id="IPR002173">
    <property type="entry name" value="Carboh/pur_kinase_PfkB_CS"/>
</dbReference>
<evidence type="ECO:0000259" key="5">
    <source>
        <dbReference type="Pfam" id="PF00294"/>
    </source>
</evidence>
<dbReference type="PROSITE" id="PS00584">
    <property type="entry name" value="PFKB_KINASES_2"/>
    <property type="match status" value="1"/>
</dbReference>
<dbReference type="GO" id="GO:0016301">
    <property type="term" value="F:kinase activity"/>
    <property type="evidence" value="ECO:0007669"/>
    <property type="project" value="UniProtKB-KW"/>
</dbReference>
<comment type="similarity">
    <text evidence="1 4">Belongs to the carbohydrate kinase PfkB family.</text>
</comment>
<dbReference type="RefSeq" id="WP_263608038.1">
    <property type="nucleotide sequence ID" value="NZ_JAOVQM010000002.1"/>
</dbReference>
<dbReference type="InterPro" id="IPR050306">
    <property type="entry name" value="PfkB_Carbo_kinase"/>
</dbReference>
<dbReference type="Proteomes" id="UP001177160">
    <property type="component" value="Unassembled WGS sequence"/>
</dbReference>
<dbReference type="InterPro" id="IPR029056">
    <property type="entry name" value="Ribokinase-like"/>
</dbReference>
<evidence type="ECO:0000256" key="3">
    <source>
        <dbReference type="ARBA" id="ARBA00022777"/>
    </source>
</evidence>
<reference evidence="6" key="1">
    <citation type="submission" date="2022-09" db="EMBL/GenBank/DDBJ databases">
        <title>Novel Mycoplasma species identified in domestic and wild animals.</title>
        <authorList>
            <person name="Volokhov D.V."/>
            <person name="Furtak V.A."/>
            <person name="Zagorodnyaya T.A."/>
        </authorList>
    </citation>
    <scope>NUCLEOTIDE SEQUENCE</scope>
    <source>
        <strain evidence="6">Oakley</strain>
    </source>
</reference>
<dbReference type="PANTHER" id="PTHR43085:SF54">
    <property type="entry name" value="PUTATIVE-RELATED"/>
    <property type="match status" value="1"/>
</dbReference>
<evidence type="ECO:0000256" key="2">
    <source>
        <dbReference type="ARBA" id="ARBA00022679"/>
    </source>
</evidence>
<dbReference type="InterPro" id="IPR011611">
    <property type="entry name" value="PfkB_dom"/>
</dbReference>
<keyword evidence="2 4" id="KW-0808">Transferase</keyword>
<dbReference type="InterPro" id="IPR002139">
    <property type="entry name" value="Ribo/fructo_kinase"/>
</dbReference>
<sequence>MKKVIGIGELLIDMMPNEKGKRLKDVTGFTKKAGGAPANVCVAAAKLGTSSVFLGAVGDDAFGDLLIDELNTYGVNTEYMERSTVANTCLAFVTLTHEGERDFIFYRNPSADQLYRGLKDLSILDHQILHFCSVSLLGDYPMVNTHQRLLKHAKTHQTIVSFDPNIRLALSSDHVTYQQTIKAYLSYADILKIGVDELEFITGKQVYKDQIQWLRTYPWRILIITLGKDGVHIYTQKEDVIVPSYAVNVVDTTGAGDAWIGAFLAQCAKHDELPTNILILLDYAKVSNAFAALTTTHMGAMEAMPNLVELNEFLHEKDLKK</sequence>
<organism evidence="6 7">
    <name type="scientific">Paracholeplasma manati</name>
    <dbReference type="NCBI Taxonomy" id="591373"/>
    <lineage>
        <taxon>Bacteria</taxon>
        <taxon>Bacillati</taxon>
        <taxon>Mycoplasmatota</taxon>
        <taxon>Mollicutes</taxon>
        <taxon>Acholeplasmatales</taxon>
        <taxon>Acholeplasmataceae</taxon>
        <taxon>Paracholeplasma</taxon>
    </lineage>
</organism>
<evidence type="ECO:0000256" key="1">
    <source>
        <dbReference type="ARBA" id="ARBA00010688"/>
    </source>
</evidence>
<dbReference type="CDD" id="cd01167">
    <property type="entry name" value="bac_FRK"/>
    <property type="match status" value="1"/>
</dbReference>
<proteinExistence type="inferred from homology"/>
<evidence type="ECO:0000256" key="4">
    <source>
        <dbReference type="RuleBase" id="RU003704"/>
    </source>
</evidence>
<dbReference type="PRINTS" id="PR00990">
    <property type="entry name" value="RIBOKINASE"/>
</dbReference>
<dbReference type="SUPFAM" id="SSF53613">
    <property type="entry name" value="Ribokinase-like"/>
    <property type="match status" value="1"/>
</dbReference>
<keyword evidence="3 4" id="KW-0418">Kinase</keyword>
<protein>
    <submittedName>
        <fullName evidence="6">Carbohydrate kinase</fullName>
    </submittedName>
</protein>
<dbReference type="EMBL" id="JAOVQM010000002">
    <property type="protein sequence ID" value="MCV2231885.1"/>
    <property type="molecule type" value="Genomic_DNA"/>
</dbReference>
<dbReference type="Gene3D" id="3.40.1190.20">
    <property type="match status" value="1"/>
</dbReference>
<keyword evidence="7" id="KW-1185">Reference proteome</keyword>
<accession>A0ABT2Y7C8</accession>